<reference evidence="2 3" key="1">
    <citation type="journal article" date="2021" name="Sci. Rep.">
        <title>Genome sequencing of the multicellular alga Astrephomene provides insights into convergent evolution of germ-soma differentiation.</title>
        <authorList>
            <person name="Yamashita S."/>
            <person name="Yamamoto K."/>
            <person name="Matsuzaki R."/>
            <person name="Suzuki S."/>
            <person name="Yamaguchi H."/>
            <person name="Hirooka S."/>
            <person name="Minakuchi Y."/>
            <person name="Miyagishima S."/>
            <person name="Kawachi M."/>
            <person name="Toyoda A."/>
            <person name="Nozaki H."/>
        </authorList>
    </citation>
    <scope>NUCLEOTIDE SEQUENCE [LARGE SCALE GENOMIC DNA]</scope>
    <source>
        <strain evidence="2 3">NIES-4017</strain>
    </source>
</reference>
<proteinExistence type="predicted"/>
<name>A0AAD3HH16_9CHLO</name>
<feature type="compositionally biased region" description="Basic and acidic residues" evidence="1">
    <location>
        <begin position="280"/>
        <end position="302"/>
    </location>
</feature>
<keyword evidence="3" id="KW-1185">Reference proteome</keyword>
<organism evidence="2 3">
    <name type="scientific">Astrephomene gubernaculifera</name>
    <dbReference type="NCBI Taxonomy" id="47775"/>
    <lineage>
        <taxon>Eukaryota</taxon>
        <taxon>Viridiplantae</taxon>
        <taxon>Chlorophyta</taxon>
        <taxon>core chlorophytes</taxon>
        <taxon>Chlorophyceae</taxon>
        <taxon>CS clade</taxon>
        <taxon>Chlamydomonadales</taxon>
        <taxon>Astrephomenaceae</taxon>
        <taxon>Astrephomene</taxon>
    </lineage>
</organism>
<gene>
    <name evidence="2" type="ORF">Agub_g633</name>
</gene>
<feature type="non-terminal residue" evidence="2">
    <location>
        <position position="1"/>
    </location>
</feature>
<evidence type="ECO:0000256" key="1">
    <source>
        <dbReference type="SAM" id="MobiDB-lite"/>
    </source>
</evidence>
<comment type="caution">
    <text evidence="2">The sequence shown here is derived from an EMBL/GenBank/DDBJ whole genome shotgun (WGS) entry which is preliminary data.</text>
</comment>
<sequence length="443" mass="48234">MRSVDSTKLALELLVEQATARASGLLEQHKLSLPTSSTTQVTLENLLSRHAAVSTITFELDTAVVRGSFSNIPVWHALMDDMGLALGLIQANKGLFAPAPGLLQATRMPAVAKAPPGLRTGVPASQAEAVAYSKATWNFRPSTMYVDVHVKSLAFVLCDDKPKSYGAPDVLTAAMERLALQYATEKRFCDHAPEQSGCLSLLLSAQFLNNSTGRWEHLLEPWPAELHLSDPINPVFKSSRTKYVFASSSELLKLNFHPSCLLTLGDTLAFVRRLSMRREEAAADNARGRSDVATPDAEKPPSSREQMALTGSIMSRVPQRYLIQNMTGIMMSYWAPSAGDHAHALPSAVANKKLLPPGCSEELQVTPTAKEVKIVGPGGVVITRLQAQVIVLKFEGSWMPIPDVCVDVVGKYCYDLHSPHDDRRAPVVVDVVLVGRTKILKIH</sequence>
<evidence type="ECO:0000313" key="3">
    <source>
        <dbReference type="Proteomes" id="UP001054857"/>
    </source>
</evidence>
<protein>
    <submittedName>
        <fullName evidence="2">Uncharacterized protein</fullName>
    </submittedName>
</protein>
<evidence type="ECO:0000313" key="2">
    <source>
        <dbReference type="EMBL" id="GFR40085.1"/>
    </source>
</evidence>
<dbReference type="EMBL" id="BMAR01000001">
    <property type="protein sequence ID" value="GFR40085.1"/>
    <property type="molecule type" value="Genomic_DNA"/>
</dbReference>
<feature type="region of interest" description="Disordered" evidence="1">
    <location>
        <begin position="280"/>
        <end position="305"/>
    </location>
</feature>
<dbReference type="Proteomes" id="UP001054857">
    <property type="component" value="Unassembled WGS sequence"/>
</dbReference>
<dbReference type="AlphaFoldDB" id="A0AAD3HH16"/>
<accession>A0AAD3HH16</accession>